<comment type="miscellaneous">
    <text evidence="3">Although this enzyme belongs to the family of MTA phosphorylases based on sequence homology, it lacks several conserved amino acids in the substrate binding pocket that confer specificity towards MTA.</text>
</comment>
<feature type="binding site" evidence="3">
    <location>
        <position position="186"/>
    </location>
    <ligand>
        <name>phosphate</name>
        <dbReference type="ChEBI" id="CHEBI:43474"/>
    </ligand>
</feature>
<feature type="binding site" evidence="3">
    <location>
        <begin position="52"/>
        <end position="53"/>
    </location>
    <ligand>
        <name>phosphate</name>
        <dbReference type="ChEBI" id="CHEBI:43474"/>
    </ligand>
</feature>
<evidence type="ECO:0000313" key="6">
    <source>
        <dbReference type="Proteomes" id="UP001320148"/>
    </source>
</evidence>
<comment type="subunit">
    <text evidence="3">Homohexamer. Dimer of a homotrimer.</text>
</comment>
<dbReference type="HAMAP" id="MF_01963">
    <property type="entry name" value="MTAP"/>
    <property type="match status" value="1"/>
</dbReference>
<comment type="function">
    <text evidence="3">Purine nucleoside phosphorylase involved in purine salvage.</text>
</comment>
<feature type="site" description="Important for substrate specificity" evidence="3">
    <location>
        <position position="167"/>
    </location>
</feature>
<dbReference type="EC" id="2.4.2.1" evidence="3"/>
<dbReference type="InterPro" id="IPR035994">
    <property type="entry name" value="Nucleoside_phosphorylase_sf"/>
</dbReference>
<evidence type="ECO:0000256" key="2">
    <source>
        <dbReference type="ARBA" id="ARBA00022679"/>
    </source>
</evidence>
<dbReference type="CDD" id="cd09010">
    <property type="entry name" value="MTAP_SsMTAPII_like_MTIP"/>
    <property type="match status" value="1"/>
</dbReference>
<evidence type="ECO:0000313" key="5">
    <source>
        <dbReference type="EMBL" id="BCS98291.1"/>
    </source>
</evidence>
<dbReference type="Gene3D" id="3.40.50.1580">
    <property type="entry name" value="Nucleoside phosphorylase domain"/>
    <property type="match status" value="1"/>
</dbReference>
<evidence type="ECO:0000259" key="4">
    <source>
        <dbReference type="Pfam" id="PF01048"/>
    </source>
</evidence>
<reference evidence="5 6" key="1">
    <citation type="submission" date="2021-02" db="EMBL/GenBank/DDBJ databases">
        <title>Complete genome of Desulfoluna sp. strain ASN36.</title>
        <authorList>
            <person name="Takahashi A."/>
            <person name="Kojima H."/>
            <person name="Fukui M."/>
        </authorList>
    </citation>
    <scope>NUCLEOTIDE SEQUENCE [LARGE SCALE GENOMIC DNA]</scope>
    <source>
        <strain evidence="5 6">ASN36</strain>
    </source>
</reference>
<dbReference type="PANTHER" id="PTHR42679">
    <property type="entry name" value="S-METHYL-5'-THIOADENOSINE PHOSPHORYLASE"/>
    <property type="match status" value="1"/>
</dbReference>
<evidence type="ECO:0000256" key="1">
    <source>
        <dbReference type="ARBA" id="ARBA00022676"/>
    </source>
</evidence>
<dbReference type="PANTHER" id="PTHR42679:SF2">
    <property type="entry name" value="S-METHYL-5'-THIOADENOSINE PHOSPHORYLASE"/>
    <property type="match status" value="1"/>
</dbReference>
<gene>
    <name evidence="5" type="ORF">DSLASN_39230</name>
</gene>
<keyword evidence="3" id="KW-0660">Purine salvage</keyword>
<keyword evidence="6" id="KW-1185">Reference proteome</keyword>
<keyword evidence="2 3" id="KW-0808">Transferase</keyword>
<dbReference type="EMBL" id="AP024488">
    <property type="protein sequence ID" value="BCS98291.1"/>
    <property type="molecule type" value="Genomic_DNA"/>
</dbReference>
<proteinExistence type="inferred from homology"/>
<dbReference type="RefSeq" id="WP_236889695.1">
    <property type="nucleotide sequence ID" value="NZ_AP024488.1"/>
</dbReference>
<comment type="pathway">
    <text evidence="3">Purine metabolism; purine nucleoside salvage.</text>
</comment>
<dbReference type="InterPro" id="IPR000845">
    <property type="entry name" value="Nucleoside_phosphorylase_d"/>
</dbReference>
<feature type="binding site" evidence="3">
    <location>
        <begin position="85"/>
        <end position="86"/>
    </location>
    <ligand>
        <name>phosphate</name>
        <dbReference type="ChEBI" id="CHEBI:43474"/>
    </ligand>
</feature>
<dbReference type="InterPro" id="IPR010044">
    <property type="entry name" value="MTAP"/>
</dbReference>
<dbReference type="Proteomes" id="UP001320148">
    <property type="component" value="Chromosome"/>
</dbReference>
<organism evidence="5 6">
    <name type="scientific">Desulfoluna limicola</name>
    <dbReference type="NCBI Taxonomy" id="2810562"/>
    <lineage>
        <taxon>Bacteria</taxon>
        <taxon>Pseudomonadati</taxon>
        <taxon>Thermodesulfobacteriota</taxon>
        <taxon>Desulfobacteria</taxon>
        <taxon>Desulfobacterales</taxon>
        <taxon>Desulfolunaceae</taxon>
        <taxon>Desulfoluna</taxon>
    </lineage>
</organism>
<feature type="binding site" evidence="3">
    <location>
        <begin position="209"/>
        <end position="211"/>
    </location>
    <ligand>
        <name>substrate</name>
    </ligand>
</feature>
<evidence type="ECO:0000256" key="3">
    <source>
        <dbReference type="HAMAP-Rule" id="MF_01963"/>
    </source>
</evidence>
<dbReference type="Pfam" id="PF01048">
    <property type="entry name" value="PNP_UDP_1"/>
    <property type="match status" value="1"/>
</dbReference>
<feature type="site" description="Important for substrate specificity" evidence="3">
    <location>
        <position position="222"/>
    </location>
</feature>
<comment type="catalytic activity">
    <reaction evidence="3">
        <text>a purine D-ribonucleoside + phosphate = a purine nucleobase + alpha-D-ribose 1-phosphate</text>
        <dbReference type="Rhea" id="RHEA:19805"/>
        <dbReference type="ChEBI" id="CHEBI:26386"/>
        <dbReference type="ChEBI" id="CHEBI:43474"/>
        <dbReference type="ChEBI" id="CHEBI:57720"/>
        <dbReference type="ChEBI" id="CHEBI:142355"/>
        <dbReference type="EC" id="2.4.2.1"/>
    </reaction>
</comment>
<feature type="binding site" evidence="3">
    <location>
        <position position="10"/>
    </location>
    <ligand>
        <name>phosphate</name>
        <dbReference type="ChEBI" id="CHEBI:43474"/>
    </ligand>
</feature>
<keyword evidence="1 3" id="KW-0328">Glycosyltransferase</keyword>
<comment type="similarity">
    <text evidence="3">Belongs to the PNP/MTAP phosphorylase family. MTAP subfamily.</text>
</comment>
<sequence length="250" mass="27524">MIQVGIIGGSGLDDPNILKDAEEITLTTPYGEPSSPITRGVIDGRTVLLIARHGREHQHSPSLVNYRANIHALKELGATHIVATTACGSLREEIDRGHFVILDQFIDFTRKRANTFHDDFADGAVHTGMAEPFDPHLRKVLYETSMTHGNHTHERGTVVTIEGPRFSTRAESNMFRAWGADVINMSVATEASLANEAGIPYAAVAMSTDYDCWKEDEAPVSWDEILEVFHKNADRVKGLLLKAVPRIGEA</sequence>
<dbReference type="NCBIfam" id="TIGR01694">
    <property type="entry name" value="MTAP"/>
    <property type="match status" value="1"/>
</dbReference>
<protein>
    <recommendedName>
        <fullName evidence="3">Purine nucleoside phosphorylase</fullName>
        <shortName evidence="3">PNP</shortName>
        <ecNumber evidence="3">2.4.2.1</ecNumber>
    </recommendedName>
</protein>
<dbReference type="SUPFAM" id="SSF53167">
    <property type="entry name" value="Purine and uridine phosphorylases"/>
    <property type="match status" value="1"/>
</dbReference>
<accession>A0ABM7PM25</accession>
<name>A0ABM7PM25_9BACT</name>
<feature type="domain" description="Nucleoside phosphorylase" evidence="4">
    <location>
        <begin position="4"/>
        <end position="244"/>
    </location>
</feature>
<feature type="binding site" evidence="3">
    <location>
        <position position="185"/>
    </location>
    <ligand>
        <name>substrate</name>
    </ligand>
</feature>